<accession>A0A0J1I252</accession>
<dbReference type="AlphaFoldDB" id="A0A0J1I252"/>
<gene>
    <name evidence="2" type="ORF">ABW01_08295</name>
</gene>
<keyword evidence="1" id="KW-1133">Transmembrane helix</keyword>
<protein>
    <submittedName>
        <fullName evidence="2">ABC transporter ATP-binding protein</fullName>
    </submittedName>
</protein>
<dbReference type="GO" id="GO:0005524">
    <property type="term" value="F:ATP binding"/>
    <property type="evidence" value="ECO:0007669"/>
    <property type="project" value="UniProtKB-KW"/>
</dbReference>
<keyword evidence="1" id="KW-0812">Transmembrane</keyword>
<keyword evidence="2" id="KW-0547">Nucleotide-binding</keyword>
<name>A0A0J1I252_BACAN</name>
<reference evidence="2 3" key="1">
    <citation type="submission" date="2015-05" db="EMBL/GenBank/DDBJ databases">
        <title>Whole genome sequence and identification of bacterial endophytes from Costus igneus.</title>
        <authorList>
            <person name="Lee Y.P."/>
            <person name="Gan H.M."/>
            <person name="Eng W."/>
            <person name="Wheatley M.S."/>
            <person name="Caraballo A."/>
            <person name="Polter S."/>
            <person name="Savka M.A."/>
            <person name="Hudson A.O."/>
        </authorList>
    </citation>
    <scope>NUCLEOTIDE SEQUENCE [LARGE SCALE GENOMIC DNA]</scope>
    <source>
        <strain evidence="2 3">RIT375</strain>
    </source>
</reference>
<keyword evidence="1" id="KW-0472">Membrane</keyword>
<comment type="caution">
    <text evidence="2">The sequence shown here is derived from an EMBL/GenBank/DDBJ whole genome shotgun (WGS) entry which is preliminary data.</text>
</comment>
<keyword evidence="2" id="KW-0067">ATP-binding</keyword>
<organism evidence="2 3">
    <name type="scientific">Bacillus anthracis</name>
    <name type="common">anthrax bacterium</name>
    <dbReference type="NCBI Taxonomy" id="1392"/>
    <lineage>
        <taxon>Bacteria</taxon>
        <taxon>Bacillati</taxon>
        <taxon>Bacillota</taxon>
        <taxon>Bacilli</taxon>
        <taxon>Bacillales</taxon>
        <taxon>Bacillaceae</taxon>
        <taxon>Bacillus</taxon>
        <taxon>Bacillus cereus group</taxon>
    </lineage>
</organism>
<dbReference type="RefSeq" id="WP_002194977.1">
    <property type="nucleotide sequence ID" value="NZ_LDPG01000003.1"/>
</dbReference>
<sequence length="266" mass="30947">MELFEYYKKRGRFKCLIGTGIFLFGLYCLYNSWGDVNWGEIIFMVIASFVFGGIGFWQLRKGNLLEENIAKNDLKFWDIDTYVLLELPQNNKHYGLYTPDGAYIVGTTMVSTDMISSKLPFLKNKQVIGLEAKDGEILAYFHSEVENYDWAIYDSNYNCVGMFKENMIQGFGMVRGSLMNEKEIRLSEVEVEFDFFETSFRTMDNRILINCKRGYMPLEWSERFGLNVPIIKLGNNISNAEKIFGLGVLFYILETIKVRKSRVFND</sequence>
<dbReference type="PATRIC" id="fig|1392.242.peg.4140"/>
<dbReference type="EMBL" id="LDPG01000003">
    <property type="protein sequence ID" value="KLV19943.1"/>
    <property type="molecule type" value="Genomic_DNA"/>
</dbReference>
<feature type="transmembrane region" description="Helical" evidence="1">
    <location>
        <begin position="12"/>
        <end position="32"/>
    </location>
</feature>
<dbReference type="Proteomes" id="UP000035904">
    <property type="component" value="Unassembled WGS sequence"/>
</dbReference>
<proteinExistence type="predicted"/>
<evidence type="ECO:0000256" key="1">
    <source>
        <dbReference type="SAM" id="Phobius"/>
    </source>
</evidence>
<evidence type="ECO:0000313" key="2">
    <source>
        <dbReference type="EMBL" id="KLV19943.1"/>
    </source>
</evidence>
<evidence type="ECO:0000313" key="3">
    <source>
        <dbReference type="Proteomes" id="UP000035904"/>
    </source>
</evidence>
<feature type="transmembrane region" description="Helical" evidence="1">
    <location>
        <begin position="38"/>
        <end position="57"/>
    </location>
</feature>